<evidence type="ECO:0000313" key="8">
    <source>
        <dbReference type="Proteomes" id="UP001217089"/>
    </source>
</evidence>
<feature type="transmembrane region" description="Helical" evidence="6">
    <location>
        <begin position="12"/>
        <end position="31"/>
    </location>
</feature>
<reference evidence="7 8" key="1">
    <citation type="submission" date="2022-12" db="EMBL/GenBank/DDBJ databases">
        <title>Chromosome-level genome of Tegillarca granosa.</title>
        <authorList>
            <person name="Kim J."/>
        </authorList>
    </citation>
    <scope>NUCLEOTIDE SEQUENCE [LARGE SCALE GENOMIC DNA]</scope>
    <source>
        <strain evidence="7">Teg-2019</strain>
        <tissue evidence="7">Adductor muscle</tissue>
    </source>
</reference>
<dbReference type="PANTHER" id="PTHR16007:SF15">
    <property type="entry name" value="TRANSMEMBRANE PROTEIN 45B"/>
    <property type="match status" value="1"/>
</dbReference>
<evidence type="ECO:0000256" key="6">
    <source>
        <dbReference type="SAM" id="Phobius"/>
    </source>
</evidence>
<evidence type="ECO:0000256" key="2">
    <source>
        <dbReference type="ARBA" id="ARBA00006948"/>
    </source>
</evidence>
<organism evidence="7 8">
    <name type="scientific">Tegillarca granosa</name>
    <name type="common">Malaysian cockle</name>
    <name type="synonym">Anadara granosa</name>
    <dbReference type="NCBI Taxonomy" id="220873"/>
    <lineage>
        <taxon>Eukaryota</taxon>
        <taxon>Metazoa</taxon>
        <taxon>Spiralia</taxon>
        <taxon>Lophotrochozoa</taxon>
        <taxon>Mollusca</taxon>
        <taxon>Bivalvia</taxon>
        <taxon>Autobranchia</taxon>
        <taxon>Pteriomorphia</taxon>
        <taxon>Arcoida</taxon>
        <taxon>Arcoidea</taxon>
        <taxon>Arcidae</taxon>
        <taxon>Tegillarca</taxon>
    </lineage>
</organism>
<dbReference type="Proteomes" id="UP001217089">
    <property type="component" value="Unassembled WGS sequence"/>
</dbReference>
<feature type="transmembrane region" description="Helical" evidence="6">
    <location>
        <begin position="92"/>
        <end position="110"/>
    </location>
</feature>
<comment type="subcellular location">
    <subcellularLocation>
        <location evidence="1">Membrane</location>
        <topology evidence="1">Multi-pass membrane protein</topology>
    </subcellularLocation>
</comment>
<keyword evidence="5 6" id="KW-0472">Membrane</keyword>
<dbReference type="InterPro" id="IPR006904">
    <property type="entry name" value="DUF716"/>
</dbReference>
<dbReference type="Pfam" id="PF04819">
    <property type="entry name" value="DUF716"/>
    <property type="match status" value="1"/>
</dbReference>
<keyword evidence="4 6" id="KW-1133">Transmembrane helix</keyword>
<proteinExistence type="inferred from homology"/>
<dbReference type="InterPro" id="IPR042127">
    <property type="entry name" value="TMEM45"/>
</dbReference>
<feature type="transmembrane region" description="Helical" evidence="6">
    <location>
        <begin position="52"/>
        <end position="72"/>
    </location>
</feature>
<accession>A0ABQ9E3C6</accession>
<evidence type="ECO:0000256" key="5">
    <source>
        <dbReference type="ARBA" id="ARBA00023136"/>
    </source>
</evidence>
<evidence type="ECO:0000256" key="4">
    <source>
        <dbReference type="ARBA" id="ARBA00022989"/>
    </source>
</evidence>
<protein>
    <recommendedName>
        <fullName evidence="9">Transmembrane protein 45B</fullName>
    </recommendedName>
</protein>
<feature type="transmembrane region" description="Helical" evidence="6">
    <location>
        <begin position="177"/>
        <end position="198"/>
    </location>
</feature>
<feature type="transmembrane region" description="Helical" evidence="6">
    <location>
        <begin position="117"/>
        <end position="134"/>
    </location>
</feature>
<sequence length="222" mass="25577">MGTFAGHALPGSFFLIFGVWWTIQIFIRYYSSIKHHIKFTSSLTFPCHCGRLKNVPLQPCLIIFFTVVGFSLEIYTGTSDGHLSEPGNAHHATMYFFFGVMAVIDLMVHFEVTLPKDVEYAIAAIAFFVEWILFEFHLYDRSQLDVLVHTLLNYVVAANVLSILVEMKYRGKILAPLFRSYMVCLQGTWFWAIGFILYNPNPNAEKWNEEDHEQLMIATIFV</sequence>
<gene>
    <name evidence="7" type="ORF">KUTeg_023842</name>
</gene>
<keyword evidence="8" id="KW-1185">Reference proteome</keyword>
<evidence type="ECO:0000256" key="1">
    <source>
        <dbReference type="ARBA" id="ARBA00004141"/>
    </source>
</evidence>
<evidence type="ECO:0000256" key="3">
    <source>
        <dbReference type="ARBA" id="ARBA00022692"/>
    </source>
</evidence>
<dbReference type="PANTHER" id="PTHR16007">
    <property type="entry name" value="EPIDIDYMAL MEMBRANE PROTEIN E9-RELATED"/>
    <property type="match status" value="1"/>
</dbReference>
<dbReference type="EMBL" id="JARBDR010000921">
    <property type="protein sequence ID" value="KAJ8299782.1"/>
    <property type="molecule type" value="Genomic_DNA"/>
</dbReference>
<name>A0ABQ9E3C6_TEGGR</name>
<comment type="caution">
    <text evidence="7">The sequence shown here is derived from an EMBL/GenBank/DDBJ whole genome shotgun (WGS) entry which is preliminary data.</text>
</comment>
<comment type="similarity">
    <text evidence="2">Belongs to the TMEM45 family.</text>
</comment>
<feature type="transmembrane region" description="Helical" evidence="6">
    <location>
        <begin position="146"/>
        <end position="165"/>
    </location>
</feature>
<keyword evidence="3 6" id="KW-0812">Transmembrane</keyword>
<evidence type="ECO:0000313" key="7">
    <source>
        <dbReference type="EMBL" id="KAJ8299782.1"/>
    </source>
</evidence>
<evidence type="ECO:0008006" key="9">
    <source>
        <dbReference type="Google" id="ProtNLM"/>
    </source>
</evidence>